<dbReference type="EMBL" id="JAUEDM010000001">
    <property type="protein sequence ID" value="KAK3329114.1"/>
    <property type="molecule type" value="Genomic_DNA"/>
</dbReference>
<feature type="compositionally biased region" description="Low complexity" evidence="2">
    <location>
        <begin position="308"/>
        <end position="326"/>
    </location>
</feature>
<accession>A0AAE0IQ62</accession>
<reference evidence="3" key="1">
    <citation type="journal article" date="2023" name="Mol. Phylogenet. Evol.">
        <title>Genome-scale phylogeny and comparative genomics of the fungal order Sordariales.</title>
        <authorList>
            <person name="Hensen N."/>
            <person name="Bonometti L."/>
            <person name="Westerberg I."/>
            <person name="Brannstrom I.O."/>
            <person name="Guillou S."/>
            <person name="Cros-Aarteil S."/>
            <person name="Calhoun S."/>
            <person name="Haridas S."/>
            <person name="Kuo A."/>
            <person name="Mondo S."/>
            <person name="Pangilinan J."/>
            <person name="Riley R."/>
            <person name="LaButti K."/>
            <person name="Andreopoulos B."/>
            <person name="Lipzen A."/>
            <person name="Chen C."/>
            <person name="Yan M."/>
            <person name="Daum C."/>
            <person name="Ng V."/>
            <person name="Clum A."/>
            <person name="Steindorff A."/>
            <person name="Ohm R.A."/>
            <person name="Martin F."/>
            <person name="Silar P."/>
            <person name="Natvig D.O."/>
            <person name="Lalanne C."/>
            <person name="Gautier V."/>
            <person name="Ament-Velasquez S.L."/>
            <person name="Kruys A."/>
            <person name="Hutchinson M.I."/>
            <person name="Powell A.J."/>
            <person name="Barry K."/>
            <person name="Miller A.N."/>
            <person name="Grigoriev I.V."/>
            <person name="Debuchy R."/>
            <person name="Gladieux P."/>
            <person name="Hiltunen Thoren M."/>
            <person name="Johannesson H."/>
        </authorList>
    </citation>
    <scope>NUCLEOTIDE SEQUENCE</scope>
    <source>
        <strain evidence="3">CBS 118394</strain>
    </source>
</reference>
<dbReference type="Proteomes" id="UP001283341">
    <property type="component" value="Unassembled WGS sequence"/>
</dbReference>
<reference evidence="3" key="2">
    <citation type="submission" date="2023-06" db="EMBL/GenBank/DDBJ databases">
        <authorList>
            <consortium name="Lawrence Berkeley National Laboratory"/>
            <person name="Haridas S."/>
            <person name="Hensen N."/>
            <person name="Bonometti L."/>
            <person name="Westerberg I."/>
            <person name="Brannstrom I.O."/>
            <person name="Guillou S."/>
            <person name="Cros-Aarteil S."/>
            <person name="Calhoun S."/>
            <person name="Kuo A."/>
            <person name="Mondo S."/>
            <person name="Pangilinan J."/>
            <person name="Riley R."/>
            <person name="Labutti K."/>
            <person name="Andreopoulos B."/>
            <person name="Lipzen A."/>
            <person name="Chen C."/>
            <person name="Yanf M."/>
            <person name="Daum C."/>
            <person name="Ng V."/>
            <person name="Clum A."/>
            <person name="Steindorff A."/>
            <person name="Ohm R."/>
            <person name="Martin F."/>
            <person name="Silar P."/>
            <person name="Natvig D."/>
            <person name="Lalanne C."/>
            <person name="Gautier V."/>
            <person name="Ament-Velasquez S.L."/>
            <person name="Kruys A."/>
            <person name="Hutchinson M.I."/>
            <person name="Powell A.J."/>
            <person name="Barry K."/>
            <person name="Miller A.N."/>
            <person name="Grigoriev I.V."/>
            <person name="Debuchy R."/>
            <person name="Gladieux P."/>
            <person name="Thoren M.H."/>
            <person name="Johannesson H."/>
        </authorList>
    </citation>
    <scope>NUCLEOTIDE SEQUENCE</scope>
    <source>
        <strain evidence="3">CBS 118394</strain>
    </source>
</reference>
<evidence type="ECO:0000256" key="2">
    <source>
        <dbReference type="SAM" id="MobiDB-lite"/>
    </source>
</evidence>
<evidence type="ECO:0000313" key="3">
    <source>
        <dbReference type="EMBL" id="KAK3329114.1"/>
    </source>
</evidence>
<dbReference type="AlphaFoldDB" id="A0AAE0IQ62"/>
<proteinExistence type="predicted"/>
<evidence type="ECO:0000256" key="1">
    <source>
        <dbReference type="SAM" id="Coils"/>
    </source>
</evidence>
<keyword evidence="4" id="KW-1185">Reference proteome</keyword>
<protein>
    <submittedName>
        <fullName evidence="3">Uncharacterized protein</fullName>
    </submittedName>
</protein>
<organism evidence="3 4">
    <name type="scientific">Apodospora peruviana</name>
    <dbReference type="NCBI Taxonomy" id="516989"/>
    <lineage>
        <taxon>Eukaryota</taxon>
        <taxon>Fungi</taxon>
        <taxon>Dikarya</taxon>
        <taxon>Ascomycota</taxon>
        <taxon>Pezizomycotina</taxon>
        <taxon>Sordariomycetes</taxon>
        <taxon>Sordariomycetidae</taxon>
        <taxon>Sordariales</taxon>
        <taxon>Lasiosphaeriaceae</taxon>
        <taxon>Apodospora</taxon>
    </lineage>
</organism>
<evidence type="ECO:0000313" key="4">
    <source>
        <dbReference type="Proteomes" id="UP001283341"/>
    </source>
</evidence>
<feature type="coiled-coil region" evidence="1">
    <location>
        <begin position="34"/>
        <end position="61"/>
    </location>
</feature>
<comment type="caution">
    <text evidence="3">The sequence shown here is derived from an EMBL/GenBank/DDBJ whole genome shotgun (WGS) entry which is preliminary data.</text>
</comment>
<keyword evidence="1" id="KW-0175">Coiled coil</keyword>
<name>A0AAE0IQ62_9PEZI</name>
<gene>
    <name evidence="3" type="ORF">B0H66DRAFT_596712</name>
</gene>
<feature type="region of interest" description="Disordered" evidence="2">
    <location>
        <begin position="283"/>
        <end position="333"/>
    </location>
</feature>
<sequence length="359" mass="41548">MPIPPQSQYFINRYDFEEPTSRDEPPPDLHDKSKDELIRMVEALRSMVKGYEEELEAELQAKLTQARLLNTIEMHLDILPGSSESFHQILSLDHATTWMRKYGPDERLLVGVNSTQREVTSRRLKEMMRHCQLCDTSTACRHVLSARPTEITPDPRQLLTLRQVSLGLPVQEYLDSFLHIPSSDEIEYWRRMDDDLLAFLNNPDISNDEYNRITFLTAYFRGQLSKNFEHARVSVISKIQREGHDRKDKKECTNVSQSRYRKMANTIKRISLNAPPLRSNTSLVTADEMALRPTRIPRPANSSRKLRPPVSSSDSSSVVSNPNDNNIQQKESAQEHQYYHQWFLAATIRLDIITSEQPV</sequence>